<reference evidence="1 2" key="1">
    <citation type="submission" date="2017-01" db="EMBL/GenBank/DDBJ databases">
        <title>Bacillus cereus isolates.</title>
        <authorList>
            <person name="Beno S.M."/>
        </authorList>
    </citation>
    <scope>NUCLEOTIDE SEQUENCE [LARGE SCALE GENOMIC DNA]</scope>
    <source>
        <strain evidence="1 2">FSL M7-1219</strain>
    </source>
</reference>
<proteinExistence type="predicted"/>
<accession>A0A1S9UD38</accession>
<gene>
    <name evidence="1" type="ORF">BW892_24605</name>
</gene>
<evidence type="ECO:0000313" key="1">
    <source>
        <dbReference type="EMBL" id="OOR20196.1"/>
    </source>
</evidence>
<dbReference type="EMBL" id="MUAL01000089">
    <property type="protein sequence ID" value="OOR20196.1"/>
    <property type="molecule type" value="Genomic_DNA"/>
</dbReference>
<sequence length="61" mass="7027">MFYPTQFTLTVIEIIVCTLVETSEITLGTTVYLTQIPSFIYSNPPGYPNLMMLYLVILYKK</sequence>
<comment type="caution">
    <text evidence="1">The sequence shown here is derived from an EMBL/GenBank/DDBJ whole genome shotgun (WGS) entry which is preliminary data.</text>
</comment>
<protein>
    <submittedName>
        <fullName evidence="1">Uncharacterized protein</fullName>
    </submittedName>
</protein>
<name>A0A1S9UD38_BACCE</name>
<dbReference type="AlphaFoldDB" id="A0A1S9UD38"/>
<dbReference type="Proteomes" id="UP000191124">
    <property type="component" value="Unassembled WGS sequence"/>
</dbReference>
<organism evidence="1 2">
    <name type="scientific">Bacillus cereus</name>
    <dbReference type="NCBI Taxonomy" id="1396"/>
    <lineage>
        <taxon>Bacteria</taxon>
        <taxon>Bacillati</taxon>
        <taxon>Bacillota</taxon>
        <taxon>Bacilli</taxon>
        <taxon>Bacillales</taxon>
        <taxon>Bacillaceae</taxon>
        <taxon>Bacillus</taxon>
        <taxon>Bacillus cereus group</taxon>
    </lineage>
</organism>
<evidence type="ECO:0000313" key="2">
    <source>
        <dbReference type="Proteomes" id="UP000191124"/>
    </source>
</evidence>